<dbReference type="SUPFAM" id="SSF53335">
    <property type="entry name" value="S-adenosyl-L-methionine-dependent methyltransferases"/>
    <property type="match status" value="1"/>
</dbReference>
<proteinExistence type="predicted"/>
<accession>A0ABT1JDG2</accession>
<dbReference type="GO" id="GO:0008168">
    <property type="term" value="F:methyltransferase activity"/>
    <property type="evidence" value="ECO:0007669"/>
    <property type="project" value="UniProtKB-KW"/>
</dbReference>
<dbReference type="PROSITE" id="PS51682">
    <property type="entry name" value="SAM_OMT_I"/>
    <property type="match status" value="1"/>
</dbReference>
<evidence type="ECO:0000256" key="1">
    <source>
        <dbReference type="ARBA" id="ARBA00022603"/>
    </source>
</evidence>
<protein>
    <submittedName>
        <fullName evidence="4">Methyltransferase domain-containing protein</fullName>
    </submittedName>
</protein>
<sequence length="230" mass="25331">MNSLTDPRVADVIARLHQEAEAADQPVLEDRPGGAMADEDLIRRTLEEEARDYRSLYHRYADNYFSVSPTFGQFLYVCARTTRSRLVIEYGTSFGVSTLYLAAALRDNGAGHLVTTELEPAKAARAQENLAEAGLADLVDVRVGDALDTLRAEPAEPVDLLLLDGAFSLYLPVLRLVEPYLRPGALVVAENAIEAVSDYRDHVRAPHNGYLTLTVPFDETRGNELSLRTG</sequence>
<organism evidence="4 5">
    <name type="scientific">Actinoalloteichus caeruleus DSM 43889</name>
    <dbReference type="NCBI Taxonomy" id="1120930"/>
    <lineage>
        <taxon>Bacteria</taxon>
        <taxon>Bacillati</taxon>
        <taxon>Actinomycetota</taxon>
        <taxon>Actinomycetes</taxon>
        <taxon>Pseudonocardiales</taxon>
        <taxon>Pseudonocardiaceae</taxon>
        <taxon>Actinoalloteichus</taxon>
        <taxon>Actinoalloteichus cyanogriseus</taxon>
    </lineage>
</organism>
<name>A0ABT1JDG2_ACTCY</name>
<keyword evidence="5" id="KW-1185">Reference proteome</keyword>
<evidence type="ECO:0000313" key="4">
    <source>
        <dbReference type="EMBL" id="MCP2330181.1"/>
    </source>
</evidence>
<evidence type="ECO:0000256" key="2">
    <source>
        <dbReference type="ARBA" id="ARBA00022679"/>
    </source>
</evidence>
<keyword evidence="3" id="KW-0949">S-adenosyl-L-methionine</keyword>
<dbReference type="InterPro" id="IPR029063">
    <property type="entry name" value="SAM-dependent_MTases_sf"/>
</dbReference>
<dbReference type="RefSeq" id="WP_026420633.1">
    <property type="nucleotide sequence ID" value="NZ_AUBJ02000001.1"/>
</dbReference>
<dbReference type="GO" id="GO:0032259">
    <property type="term" value="P:methylation"/>
    <property type="evidence" value="ECO:0007669"/>
    <property type="project" value="UniProtKB-KW"/>
</dbReference>
<reference evidence="4 5" key="2">
    <citation type="submission" date="2022-06" db="EMBL/GenBank/DDBJ databases">
        <title>Genomic Encyclopedia of Type Strains, Phase I: the one thousand microbial genomes (KMG-I) project.</title>
        <authorList>
            <person name="Kyrpides N."/>
        </authorList>
    </citation>
    <scope>NUCLEOTIDE SEQUENCE [LARGE SCALE GENOMIC DNA]</scope>
    <source>
        <strain evidence="4 5">DSM 43889</strain>
    </source>
</reference>
<keyword evidence="2" id="KW-0808">Transferase</keyword>
<dbReference type="EMBL" id="AUBJ02000001">
    <property type="protein sequence ID" value="MCP2330181.1"/>
    <property type="molecule type" value="Genomic_DNA"/>
</dbReference>
<dbReference type="Pfam" id="PF13578">
    <property type="entry name" value="Methyltransf_24"/>
    <property type="match status" value="1"/>
</dbReference>
<dbReference type="Gene3D" id="3.40.50.150">
    <property type="entry name" value="Vaccinia Virus protein VP39"/>
    <property type="match status" value="1"/>
</dbReference>
<dbReference type="PANTHER" id="PTHR43167:SF1">
    <property type="entry name" value="PUTATIVE (AFU_ORTHOLOGUE AFUA_6G01830)-RELATED"/>
    <property type="match status" value="1"/>
</dbReference>
<dbReference type="InterPro" id="IPR002935">
    <property type="entry name" value="SAM_O-MeTrfase"/>
</dbReference>
<dbReference type="PANTHER" id="PTHR43167">
    <property type="entry name" value="PUTATIVE (AFU_ORTHOLOGUE AFUA_6G01830)-RELATED"/>
    <property type="match status" value="1"/>
</dbReference>
<evidence type="ECO:0000256" key="3">
    <source>
        <dbReference type="ARBA" id="ARBA00022691"/>
    </source>
</evidence>
<dbReference type="Proteomes" id="UP000791080">
    <property type="component" value="Unassembled WGS sequence"/>
</dbReference>
<gene>
    <name evidence="4" type="ORF">G443_000451</name>
</gene>
<keyword evidence="1 4" id="KW-0489">Methyltransferase</keyword>
<evidence type="ECO:0000313" key="5">
    <source>
        <dbReference type="Proteomes" id="UP000791080"/>
    </source>
</evidence>
<comment type="caution">
    <text evidence="4">The sequence shown here is derived from an EMBL/GenBank/DDBJ whole genome shotgun (WGS) entry which is preliminary data.</text>
</comment>
<reference evidence="4 5" key="1">
    <citation type="submission" date="2013-07" db="EMBL/GenBank/DDBJ databases">
        <authorList>
            <consortium name="DOE Joint Genome Institute"/>
            <person name="Reeve W."/>
            <person name="Huntemann M."/>
            <person name="Han J."/>
            <person name="Chen A."/>
            <person name="Kyrpides N."/>
            <person name="Mavromatis K."/>
            <person name="Markowitz V."/>
            <person name="Palaniappan K."/>
            <person name="Ivanova N."/>
            <person name="Schaumberg A."/>
            <person name="Pati A."/>
            <person name="Liolios K."/>
            <person name="Nordberg H.P."/>
            <person name="Cantor M.N."/>
            <person name="Hua S.X."/>
            <person name="Woyke T."/>
        </authorList>
    </citation>
    <scope>NUCLEOTIDE SEQUENCE [LARGE SCALE GENOMIC DNA]</scope>
    <source>
        <strain evidence="4 5">DSM 43889</strain>
    </source>
</reference>